<dbReference type="AlphaFoldDB" id="A0AAD7T2P7"/>
<evidence type="ECO:0000313" key="2">
    <source>
        <dbReference type="EMBL" id="KAJ8413251.1"/>
    </source>
</evidence>
<dbReference type="EMBL" id="JAINUG010000016">
    <property type="protein sequence ID" value="KAJ8413251.1"/>
    <property type="molecule type" value="Genomic_DNA"/>
</dbReference>
<evidence type="ECO:0000256" key="1">
    <source>
        <dbReference type="SAM" id="MobiDB-lite"/>
    </source>
</evidence>
<feature type="region of interest" description="Disordered" evidence="1">
    <location>
        <begin position="1"/>
        <end position="86"/>
    </location>
</feature>
<evidence type="ECO:0000313" key="3">
    <source>
        <dbReference type="Proteomes" id="UP001221898"/>
    </source>
</evidence>
<name>A0AAD7T2P7_9TELE</name>
<gene>
    <name evidence="2" type="ORF">AAFF_G00092470</name>
</gene>
<feature type="compositionally biased region" description="Polar residues" evidence="1">
    <location>
        <begin position="1"/>
        <end position="10"/>
    </location>
</feature>
<dbReference type="Proteomes" id="UP001221898">
    <property type="component" value="Unassembled WGS sequence"/>
</dbReference>
<accession>A0AAD7T2P7</accession>
<proteinExistence type="predicted"/>
<comment type="caution">
    <text evidence="2">The sequence shown here is derived from an EMBL/GenBank/DDBJ whole genome shotgun (WGS) entry which is preliminary data.</text>
</comment>
<sequence length="86" mass="9252">MSLAPINSNEKGSERPGLSSSSRGAGYHGDHTCPQLPIATARPLRPHRRRAAQEQRERCSPCSEQPPPGLASQGHTKQQQLPSNGC</sequence>
<reference evidence="2" key="1">
    <citation type="journal article" date="2023" name="Science">
        <title>Genome structures resolve the early diversification of teleost fishes.</title>
        <authorList>
            <person name="Parey E."/>
            <person name="Louis A."/>
            <person name="Montfort J."/>
            <person name="Bouchez O."/>
            <person name="Roques C."/>
            <person name="Iampietro C."/>
            <person name="Lluch J."/>
            <person name="Castinel A."/>
            <person name="Donnadieu C."/>
            <person name="Desvignes T."/>
            <person name="Floi Bucao C."/>
            <person name="Jouanno E."/>
            <person name="Wen M."/>
            <person name="Mejri S."/>
            <person name="Dirks R."/>
            <person name="Jansen H."/>
            <person name="Henkel C."/>
            <person name="Chen W.J."/>
            <person name="Zahm M."/>
            <person name="Cabau C."/>
            <person name="Klopp C."/>
            <person name="Thompson A.W."/>
            <person name="Robinson-Rechavi M."/>
            <person name="Braasch I."/>
            <person name="Lecointre G."/>
            <person name="Bobe J."/>
            <person name="Postlethwait J.H."/>
            <person name="Berthelot C."/>
            <person name="Roest Crollius H."/>
            <person name="Guiguen Y."/>
        </authorList>
    </citation>
    <scope>NUCLEOTIDE SEQUENCE</scope>
    <source>
        <strain evidence="2">NC1722</strain>
    </source>
</reference>
<organism evidence="2 3">
    <name type="scientific">Aldrovandia affinis</name>
    <dbReference type="NCBI Taxonomy" id="143900"/>
    <lineage>
        <taxon>Eukaryota</taxon>
        <taxon>Metazoa</taxon>
        <taxon>Chordata</taxon>
        <taxon>Craniata</taxon>
        <taxon>Vertebrata</taxon>
        <taxon>Euteleostomi</taxon>
        <taxon>Actinopterygii</taxon>
        <taxon>Neopterygii</taxon>
        <taxon>Teleostei</taxon>
        <taxon>Notacanthiformes</taxon>
        <taxon>Halosauridae</taxon>
        <taxon>Aldrovandia</taxon>
    </lineage>
</organism>
<protein>
    <submittedName>
        <fullName evidence="2">Uncharacterized protein</fullName>
    </submittedName>
</protein>
<feature type="compositionally biased region" description="Polar residues" evidence="1">
    <location>
        <begin position="73"/>
        <end position="86"/>
    </location>
</feature>
<keyword evidence="3" id="KW-1185">Reference proteome</keyword>